<dbReference type="STRING" id="1817867.A3F83_04250"/>
<dbReference type="InterPro" id="IPR002826">
    <property type="entry name" value="MptE-like"/>
</dbReference>
<comment type="caution">
    <text evidence="2">The sequence shown here is derived from an EMBL/GenBank/DDBJ whole genome shotgun (WGS) entry which is preliminary data.</text>
</comment>
<evidence type="ECO:0000313" key="2">
    <source>
        <dbReference type="EMBL" id="OGG03216.1"/>
    </source>
</evidence>
<dbReference type="AlphaFoldDB" id="A0A1F5YSZ1"/>
<organism evidence="2 3">
    <name type="scientific">Candidatus Glassbacteria bacterium RIFCSPLOWO2_12_FULL_58_11</name>
    <dbReference type="NCBI Taxonomy" id="1817867"/>
    <lineage>
        <taxon>Bacteria</taxon>
        <taxon>Candidatus Glassiibacteriota</taxon>
    </lineage>
</organism>
<dbReference type="PANTHER" id="PTHR41786">
    <property type="entry name" value="MOTILITY ACCESSORY FACTOR MAF"/>
    <property type="match status" value="1"/>
</dbReference>
<name>A0A1F5YSZ1_9BACT</name>
<proteinExistence type="predicted"/>
<feature type="domain" description="6-hydroxymethylpterin diphosphokinase MptE-like" evidence="1">
    <location>
        <begin position="197"/>
        <end position="366"/>
    </location>
</feature>
<evidence type="ECO:0000259" key="1">
    <source>
        <dbReference type="Pfam" id="PF01973"/>
    </source>
</evidence>
<gene>
    <name evidence="2" type="ORF">A3F83_04250</name>
</gene>
<dbReference type="Proteomes" id="UP000179129">
    <property type="component" value="Unassembled WGS sequence"/>
</dbReference>
<accession>A0A1F5YSZ1</accession>
<dbReference type="Pfam" id="PF01973">
    <property type="entry name" value="MptE-like"/>
    <property type="match status" value="1"/>
</dbReference>
<sequence length="631" mass="70804">MEALARANPDLARRLSLTQPAAVDLIETRSGALSIRLQNAGGRPFTLHSTIDPLAEARRMVETQLRENSNACLVYGFGLGYHMDELLKRMPENSSFLVIEPQISIFRKTLELRDLRHLFSHPGIFWAVGEKEPEVPAHFGELFRVISLEGVTVISHHPSVKLCGEYFLAVDELCRKWIIAVGGNFLTNVSAVRTYLSNTLDNINAIVDHPPIKKLFGRFRQVPGIVISAGPSLDRHMGLLRLLERHAVLICVDTTLGPLHRSGVRPHLVLAGDSSENNFRHLQGLGDTGAALVAEPMTHPRIVSEFVGDKFIMSFDEVLMKKLKVLLGDFGIVRAWGSISTGAFDLARCLGCDPIVFVGQDLSFTGGRYYAHGTYQELRWLRDLAYPRTLDDVHRWRMSKENDLDIADIYGQPGRTSKALEAYRHYFEREISQTAARVLNASEGGTGFQGVENVTLEEVLWRYARKEIPIRSIIARARTGRSKGQTSRLFDFLKITAEQLESVRDLCNRGFVTARAIHQKESIDTTADYHQMEEIYENIYNRKEVLTLLENANQGGLLTYQRGAEKLGGRPLDEKLIDEATALYGAFFVSFYQTAAMLKRRFEQAALSVGCKLSDSQSLETDKNERLLQAG</sequence>
<dbReference type="PANTHER" id="PTHR41786:SF1">
    <property type="entry name" value="6-HYDROXYMETHYLPTERIN DIPHOSPHOKINASE MPTE-LIKE DOMAIN-CONTAINING PROTEIN"/>
    <property type="match status" value="1"/>
</dbReference>
<protein>
    <recommendedName>
        <fullName evidence="1">6-hydroxymethylpterin diphosphokinase MptE-like domain-containing protein</fullName>
    </recommendedName>
</protein>
<evidence type="ECO:0000313" key="3">
    <source>
        <dbReference type="Proteomes" id="UP000179129"/>
    </source>
</evidence>
<dbReference type="EMBL" id="MFIX01000155">
    <property type="protein sequence ID" value="OGG03216.1"/>
    <property type="molecule type" value="Genomic_DNA"/>
</dbReference>
<reference evidence="2 3" key="1">
    <citation type="journal article" date="2016" name="Nat. Commun.">
        <title>Thousands of microbial genomes shed light on interconnected biogeochemical processes in an aquifer system.</title>
        <authorList>
            <person name="Anantharaman K."/>
            <person name="Brown C.T."/>
            <person name="Hug L.A."/>
            <person name="Sharon I."/>
            <person name="Castelle C.J."/>
            <person name="Probst A.J."/>
            <person name="Thomas B.C."/>
            <person name="Singh A."/>
            <person name="Wilkins M.J."/>
            <person name="Karaoz U."/>
            <person name="Brodie E.L."/>
            <person name="Williams K.H."/>
            <person name="Hubbard S.S."/>
            <person name="Banfield J.F."/>
        </authorList>
    </citation>
    <scope>NUCLEOTIDE SEQUENCE [LARGE SCALE GENOMIC DNA]</scope>
</reference>